<accession>A0A517R718</accession>
<proteinExistence type="predicted"/>
<evidence type="ECO:0000313" key="1">
    <source>
        <dbReference type="EMBL" id="QDT39669.1"/>
    </source>
</evidence>
<dbReference type="Proteomes" id="UP000317318">
    <property type="component" value="Chromosome"/>
</dbReference>
<organism evidence="1 2">
    <name type="scientific">Stratiformator vulcanicus</name>
    <dbReference type="NCBI Taxonomy" id="2527980"/>
    <lineage>
        <taxon>Bacteria</taxon>
        <taxon>Pseudomonadati</taxon>
        <taxon>Planctomycetota</taxon>
        <taxon>Planctomycetia</taxon>
        <taxon>Planctomycetales</taxon>
        <taxon>Planctomycetaceae</taxon>
        <taxon>Stratiformator</taxon>
    </lineage>
</organism>
<dbReference type="EMBL" id="CP036268">
    <property type="protein sequence ID" value="QDT39669.1"/>
    <property type="molecule type" value="Genomic_DNA"/>
</dbReference>
<sequence length="179" mass="19992">MNATEHANLLSGTVLATVVASLAVTAPVLYQFGMLDPRPAWVDSDCYYVEVQIRLSDGSAWNIPMKATRASGVTRVINDIPEPSSLYLLYWREALVRDQSGELLGVPAYPSVRLLDGIVAEAKSSGRIAEGSEIDFRYIPTSLPNSWVAICPMREFDEPLPPRQRLFNRQTRITQVLRR</sequence>
<keyword evidence="2" id="KW-1185">Reference proteome</keyword>
<name>A0A517R718_9PLAN</name>
<reference evidence="1 2" key="1">
    <citation type="submission" date="2019-02" db="EMBL/GenBank/DDBJ databases">
        <title>Deep-cultivation of Planctomycetes and their phenomic and genomic characterization uncovers novel biology.</title>
        <authorList>
            <person name="Wiegand S."/>
            <person name="Jogler M."/>
            <person name="Boedeker C."/>
            <person name="Pinto D."/>
            <person name="Vollmers J."/>
            <person name="Rivas-Marin E."/>
            <person name="Kohn T."/>
            <person name="Peeters S.H."/>
            <person name="Heuer A."/>
            <person name="Rast P."/>
            <person name="Oberbeckmann S."/>
            <person name="Bunk B."/>
            <person name="Jeske O."/>
            <person name="Meyerdierks A."/>
            <person name="Storesund J.E."/>
            <person name="Kallscheuer N."/>
            <person name="Luecker S."/>
            <person name="Lage O.M."/>
            <person name="Pohl T."/>
            <person name="Merkel B.J."/>
            <person name="Hornburger P."/>
            <person name="Mueller R.-W."/>
            <person name="Bruemmer F."/>
            <person name="Labrenz M."/>
            <person name="Spormann A.M."/>
            <person name="Op den Camp H."/>
            <person name="Overmann J."/>
            <person name="Amann R."/>
            <person name="Jetten M.S.M."/>
            <person name="Mascher T."/>
            <person name="Medema M.H."/>
            <person name="Devos D.P."/>
            <person name="Kaster A.-K."/>
            <person name="Ovreas L."/>
            <person name="Rohde M."/>
            <person name="Galperin M.Y."/>
            <person name="Jogler C."/>
        </authorList>
    </citation>
    <scope>NUCLEOTIDE SEQUENCE [LARGE SCALE GENOMIC DNA]</scope>
    <source>
        <strain evidence="1 2">Pan189</strain>
    </source>
</reference>
<gene>
    <name evidence="1" type="ORF">Pan189_40780</name>
</gene>
<dbReference type="AlphaFoldDB" id="A0A517R718"/>
<evidence type="ECO:0000313" key="2">
    <source>
        <dbReference type="Proteomes" id="UP000317318"/>
    </source>
</evidence>
<dbReference type="RefSeq" id="WP_145365794.1">
    <property type="nucleotide sequence ID" value="NZ_CP036268.1"/>
</dbReference>
<dbReference type="KEGG" id="svp:Pan189_40780"/>
<protein>
    <submittedName>
        <fullName evidence="1">Uncharacterized protein</fullName>
    </submittedName>
</protein>